<organism evidence="1 2">
    <name type="scientific">Caulobacter phage CcrBL10</name>
    <dbReference type="NCBI Taxonomy" id="2283269"/>
    <lineage>
        <taxon>Viruses</taxon>
        <taxon>Duplodnaviria</taxon>
        <taxon>Heunggongvirae</taxon>
        <taxon>Uroviricota</taxon>
        <taxon>Caudoviricetes</taxon>
        <taxon>Jeanschmidtviridae</taxon>
        <taxon>Poindextervirus</taxon>
        <taxon>Poindextervirus BL10</taxon>
    </lineage>
</organism>
<dbReference type="Proteomes" id="UP000258997">
    <property type="component" value="Segment"/>
</dbReference>
<name>A0A385EBK6_9CAUD</name>
<dbReference type="Gene3D" id="1.10.3210.10">
    <property type="entry name" value="Hypothetical protein af1432"/>
    <property type="match status" value="1"/>
</dbReference>
<proteinExistence type="predicted"/>
<dbReference type="Pfam" id="PF13328">
    <property type="entry name" value="HD_4"/>
    <property type="match status" value="1"/>
</dbReference>
<dbReference type="PANTHER" id="PTHR46246:SF1">
    <property type="entry name" value="GUANOSINE-3',5'-BIS(DIPHOSPHATE) 3'-PYROPHOSPHOHYDROLASE MESH1"/>
    <property type="match status" value="1"/>
</dbReference>
<dbReference type="PANTHER" id="PTHR46246">
    <property type="entry name" value="GUANOSINE-3',5'-BIS(DIPHOSPHATE) 3'-PYROPHOSPHOHYDROLASE MESH1"/>
    <property type="match status" value="1"/>
</dbReference>
<dbReference type="EMBL" id="MH588544">
    <property type="protein sequence ID" value="AXQ68365.1"/>
    <property type="molecule type" value="Genomic_DNA"/>
</dbReference>
<evidence type="ECO:0000313" key="2">
    <source>
        <dbReference type="Proteomes" id="UP000258997"/>
    </source>
</evidence>
<protein>
    <submittedName>
        <fullName evidence="1">Putative HD/PDEase-like protein</fullName>
    </submittedName>
</protein>
<dbReference type="GO" id="GO:0008893">
    <property type="term" value="F:guanosine-3',5'-bis(diphosphate) 3'-diphosphatase activity"/>
    <property type="evidence" value="ECO:0007669"/>
    <property type="project" value="TreeGrafter"/>
</dbReference>
<evidence type="ECO:0000313" key="1">
    <source>
        <dbReference type="EMBL" id="AXQ68365.1"/>
    </source>
</evidence>
<dbReference type="SUPFAM" id="SSF109604">
    <property type="entry name" value="HD-domain/PDEase-like"/>
    <property type="match status" value="1"/>
</dbReference>
<gene>
    <name evidence="1" type="ORF">CcrBL10_gp161c</name>
</gene>
<dbReference type="InterPro" id="IPR052194">
    <property type="entry name" value="MESH1"/>
</dbReference>
<sequence>MTDTPLSDPDQLANLMADVGAPGGFHQEDPTKFAIAAHGDQQYAGQPYLYHLQKVERILDDFGYAGFTWTAAAKLHDVIEDTHLDMTPEARRQMIEDKFGDRVAALVWAVSGIGPNRKSRNEDIYRKLGENPEACILKLADRIANVEASIKDPATQAPHLGMAKMYLKERARFTEVVKPHVPSAFWGRLELGFNRIEKLVAAAG</sequence>
<accession>A0A385EBK6</accession>
<reference evidence="1 2" key="1">
    <citation type="submission" date="2018-07" db="EMBL/GenBank/DDBJ databases">
        <title>Giant CbK-like Caulobacter bacteriophages have genetically divergent genomes.</title>
        <authorList>
            <person name="Wilson K.M."/>
            <person name="Ely B."/>
        </authorList>
    </citation>
    <scope>NUCLEOTIDE SEQUENCE [LARGE SCALE GENOMIC DNA]</scope>
</reference>
<keyword evidence="2" id="KW-1185">Reference proteome</keyword>